<protein>
    <submittedName>
        <fullName evidence="1">tRNA (5-methylaminomethyl-2-thiouridylate)-methyltransferase</fullName>
    </submittedName>
</protein>
<dbReference type="RefSeq" id="WP_201329546.1">
    <property type="nucleotide sequence ID" value="NZ_AP023214.1"/>
</dbReference>
<organism evidence="1 2">
    <name type="scientific">Candidatus Carsonella ruddii</name>
    <name type="common">Diaphorina cf. continua</name>
    <dbReference type="NCBI Taxonomy" id="2661587"/>
    <lineage>
        <taxon>Bacteria</taxon>
        <taxon>Pseudomonadati</taxon>
        <taxon>Pseudomonadota</taxon>
        <taxon>Gammaproteobacteria</taxon>
        <taxon>Oceanospirillales</taxon>
        <taxon>Halomonadaceae</taxon>
        <taxon>Zymobacter group</taxon>
        <taxon>Candidatus Carsonella</taxon>
    </lineage>
</organism>
<sequence length="292" mass="35732">MKILLNSGGKDSNYFSFKCDFFNIFVMIKSCKTFIDFFYSIFNCKNNIRNLIFINLNKEYYRLINIFFKMKKINIDFYCNKLIKIYLIKKIFKIKKIFSGHYFRNINNKFCLSIDQKKDQSYFLNFKNNIFSNIGFLNKNIVEFISIKNNFICKNKKNTTGICFNFKKKWFFYYFVIENNMIFNIIKTSIFLNLGKLINLYPIVKIKNNIIYTSKYKKLHFFKLLEIKNFYFNFKIFLKTRSTMIKRIGKIVFYKQKTYLLLYKKQKFIDFKNVLIFYNDLIISNLKIKKMY</sequence>
<name>A0A7R6VZZ4_CARRU</name>
<dbReference type="Gene3D" id="3.40.50.620">
    <property type="entry name" value="HUPs"/>
    <property type="match status" value="1"/>
</dbReference>
<evidence type="ECO:0000313" key="2">
    <source>
        <dbReference type="Proteomes" id="UP000595596"/>
    </source>
</evidence>
<evidence type="ECO:0000313" key="1">
    <source>
        <dbReference type="EMBL" id="BCG49257.1"/>
    </source>
</evidence>
<dbReference type="Pfam" id="PF03054">
    <property type="entry name" value="tRNA_Me_trans"/>
    <property type="match status" value="1"/>
</dbReference>
<dbReference type="AlphaFoldDB" id="A0A7R6VZZ4"/>
<dbReference type="GO" id="GO:0008168">
    <property type="term" value="F:methyltransferase activity"/>
    <property type="evidence" value="ECO:0007669"/>
    <property type="project" value="UniProtKB-KW"/>
</dbReference>
<dbReference type="GO" id="GO:0032259">
    <property type="term" value="P:methylation"/>
    <property type="evidence" value="ECO:0007669"/>
    <property type="project" value="UniProtKB-KW"/>
</dbReference>
<keyword evidence="1" id="KW-0808">Transferase</keyword>
<dbReference type="KEGG" id="crr:CRDco_0370"/>
<proteinExistence type="predicted"/>
<dbReference type="InterPro" id="IPR014729">
    <property type="entry name" value="Rossmann-like_a/b/a_fold"/>
</dbReference>
<accession>A0A7R6VZZ4</accession>
<keyword evidence="1" id="KW-0489">Methyltransferase</keyword>
<dbReference type="EMBL" id="AP023214">
    <property type="protein sequence ID" value="BCG49257.1"/>
    <property type="molecule type" value="Genomic_DNA"/>
</dbReference>
<gene>
    <name evidence="1" type="primary">mnmA</name>
    <name evidence="1" type="ORF">CRDco_0370</name>
</gene>
<keyword evidence="2" id="KW-1185">Reference proteome</keyword>
<dbReference type="Proteomes" id="UP000595596">
    <property type="component" value="Chromosome"/>
</dbReference>
<reference evidence="1 2" key="1">
    <citation type="journal article" date="2020" name="Genome Biol. Evol.">
        <title>Comparative Genomics Underlines Multiple Roles of Profftella, an Obligate Symbiont of Psyllids: Providing Toxins, Vitamins, and Carotenoids.</title>
        <authorList>
            <person name="Nakabachi A."/>
            <person name="Piel J."/>
            <person name="Malenovsky I."/>
            <person name="Hirose Y."/>
        </authorList>
    </citation>
    <scope>NUCLEOTIDE SEQUENCE [LARGE SCALE GENOMIC DNA]</scope>
    <source>
        <strain evidence="1 2">Dco</strain>
    </source>
</reference>